<evidence type="ECO:0000313" key="13">
    <source>
        <dbReference type="Proteomes" id="UP001155483"/>
    </source>
</evidence>
<reference evidence="12" key="1">
    <citation type="submission" date="2022-09" db="EMBL/GenBank/DDBJ databases">
        <authorList>
            <person name="Yuan C."/>
            <person name="Ke Z."/>
        </authorList>
    </citation>
    <scope>NUCLEOTIDE SEQUENCE</scope>
    <source>
        <strain evidence="12">LB-8</strain>
    </source>
</reference>
<keyword evidence="13" id="KW-1185">Reference proteome</keyword>
<comment type="subcellular location">
    <subcellularLocation>
        <location evidence="1 8">Cell outer membrane</location>
        <topology evidence="1 8">Multi-pass membrane protein</topology>
    </subcellularLocation>
</comment>
<comment type="caution">
    <text evidence="12">The sequence shown here is derived from an EMBL/GenBank/DDBJ whole genome shotgun (WGS) entry which is preliminary data.</text>
</comment>
<dbReference type="PANTHER" id="PTHR30442">
    <property type="entry name" value="IRON III DICITRATE TRANSPORT PROTEIN FECA"/>
    <property type="match status" value="1"/>
</dbReference>
<accession>A0A9X2XTT0</accession>
<sequence length="727" mass="81548">MNIENSVKAFFCMIGLSNCNLTIAQVDTSRYAELKKVVVVGYKAMNGIGHFNEVNSSFVYTGKKTEIIEVDSIDANKAINNTRQILGRIPGLNIIESETGGFVANGIGIRGLNPVQSMELNVRQNGYNIAADVYGYNETYYLPPMEAVERVEMIKGASSLQFGSQLGGMVNYVIRQGSKDKPFSFSTMQTVGSAGLYNGYLSAGGSIGKLNYFSFINYRGLQGWRANSNQQQLTGFGKVKYQLKENLSFSLEYSLLRNKIKMPGGLTDTQFNENSRTSVRSRNWVKSPWNIVSANMDYMISKNTRLNVVTSFLSGERSLVWVNQLPDKADEKDPLTGVYTNREVDREVMKSTTTELRLLHHYKLGKIQNTLSAGMRFGFAKFDRMEEAPGTNNSDFDLSTQGEYEEQFKFTTINSAGFLENRIQLNDKFSINPGLRLESLITEAEGEFEAGSVEKEIEKEKERVFVLAGLGLQYQAGKNATVYANITQAYRPIDYAQLLPLSSVSEVDPDLKDPKGWNSDLGIRGNVKNLFNYDVSLFYLQYNNRIGLVLKENEAGESITYRTNIAQSIHKGVESYLECNVTRWLGLSNKIGNLSIYNSLAYTNAQYTRGEYKGNKVEYAPELINRVGFSYALKWFSTSLQYSHQSKAYGDAANTEISSNPVVGRIPAYSVIDWSVNGHWKNLKIKSGVNNLADKHYFTQRTDEYPGPGIIPSIGRSYYIGIGWDFR</sequence>
<evidence type="ECO:0000256" key="4">
    <source>
        <dbReference type="ARBA" id="ARBA00022692"/>
    </source>
</evidence>
<evidence type="ECO:0000313" key="12">
    <source>
        <dbReference type="EMBL" id="MCU7548307.1"/>
    </source>
</evidence>
<proteinExistence type="inferred from homology"/>
<evidence type="ECO:0000256" key="3">
    <source>
        <dbReference type="ARBA" id="ARBA00022452"/>
    </source>
</evidence>
<evidence type="ECO:0000256" key="1">
    <source>
        <dbReference type="ARBA" id="ARBA00004571"/>
    </source>
</evidence>
<evidence type="ECO:0000256" key="6">
    <source>
        <dbReference type="ARBA" id="ARBA00023136"/>
    </source>
</evidence>
<dbReference type="Pfam" id="PF00593">
    <property type="entry name" value="TonB_dep_Rec_b-barrel"/>
    <property type="match status" value="1"/>
</dbReference>
<protein>
    <submittedName>
        <fullName evidence="12">TonB-dependent receptor</fullName>
    </submittedName>
</protein>
<dbReference type="SUPFAM" id="SSF56935">
    <property type="entry name" value="Porins"/>
    <property type="match status" value="1"/>
</dbReference>
<dbReference type="Pfam" id="PF07715">
    <property type="entry name" value="Plug"/>
    <property type="match status" value="1"/>
</dbReference>
<dbReference type="Gene3D" id="2.40.170.20">
    <property type="entry name" value="TonB-dependent receptor, beta-barrel domain"/>
    <property type="match status" value="1"/>
</dbReference>
<reference evidence="12" key="2">
    <citation type="submission" date="2023-04" db="EMBL/GenBank/DDBJ databases">
        <title>Paracnuella aquatica gen. nov., sp. nov., a member of the family Chitinophagaceae isolated from a hot spring.</title>
        <authorList>
            <person name="Wang C."/>
        </authorList>
    </citation>
    <scope>NUCLEOTIDE SEQUENCE</scope>
    <source>
        <strain evidence="12">LB-8</strain>
    </source>
</reference>
<dbReference type="PROSITE" id="PS52016">
    <property type="entry name" value="TONB_DEPENDENT_REC_3"/>
    <property type="match status" value="1"/>
</dbReference>
<keyword evidence="2 8" id="KW-0813">Transport</keyword>
<evidence type="ECO:0000256" key="2">
    <source>
        <dbReference type="ARBA" id="ARBA00022448"/>
    </source>
</evidence>
<dbReference type="InterPro" id="IPR039426">
    <property type="entry name" value="TonB-dep_rcpt-like"/>
</dbReference>
<evidence type="ECO:0000259" key="10">
    <source>
        <dbReference type="Pfam" id="PF00593"/>
    </source>
</evidence>
<keyword evidence="6 8" id="KW-0472">Membrane</keyword>
<dbReference type="InterPro" id="IPR037066">
    <property type="entry name" value="Plug_dom_sf"/>
</dbReference>
<organism evidence="12 13">
    <name type="scientific">Paraflavisolibacter caeni</name>
    <dbReference type="NCBI Taxonomy" id="2982496"/>
    <lineage>
        <taxon>Bacteria</taxon>
        <taxon>Pseudomonadati</taxon>
        <taxon>Bacteroidota</taxon>
        <taxon>Chitinophagia</taxon>
        <taxon>Chitinophagales</taxon>
        <taxon>Chitinophagaceae</taxon>
        <taxon>Paraflavisolibacter</taxon>
    </lineage>
</organism>
<evidence type="ECO:0000256" key="7">
    <source>
        <dbReference type="ARBA" id="ARBA00023237"/>
    </source>
</evidence>
<dbReference type="CDD" id="cd01347">
    <property type="entry name" value="ligand_gated_channel"/>
    <property type="match status" value="1"/>
</dbReference>
<dbReference type="RefSeq" id="WP_279295755.1">
    <property type="nucleotide sequence ID" value="NZ_JAOTIF010000002.1"/>
</dbReference>
<keyword evidence="12" id="KW-0675">Receptor</keyword>
<name>A0A9X2XTT0_9BACT</name>
<keyword evidence="7 8" id="KW-0998">Cell outer membrane</keyword>
<dbReference type="InterPro" id="IPR036942">
    <property type="entry name" value="Beta-barrel_TonB_sf"/>
</dbReference>
<gene>
    <name evidence="12" type="ORF">OCK74_04235</name>
</gene>
<feature type="domain" description="TonB-dependent receptor-like beta-barrel" evidence="10">
    <location>
        <begin position="214"/>
        <end position="692"/>
    </location>
</feature>
<dbReference type="PANTHER" id="PTHR30442:SF0">
    <property type="entry name" value="FE(3+) DICITRATE TRANSPORT PROTEIN FECA"/>
    <property type="match status" value="1"/>
</dbReference>
<keyword evidence="5 9" id="KW-0798">TonB box</keyword>
<evidence type="ECO:0000259" key="11">
    <source>
        <dbReference type="Pfam" id="PF07715"/>
    </source>
</evidence>
<keyword evidence="3 8" id="KW-1134">Transmembrane beta strand</keyword>
<dbReference type="GO" id="GO:0009279">
    <property type="term" value="C:cell outer membrane"/>
    <property type="evidence" value="ECO:0007669"/>
    <property type="project" value="UniProtKB-SubCell"/>
</dbReference>
<dbReference type="AlphaFoldDB" id="A0A9X2XTT0"/>
<dbReference type="EMBL" id="JAOTIF010000002">
    <property type="protein sequence ID" value="MCU7548307.1"/>
    <property type="molecule type" value="Genomic_DNA"/>
</dbReference>
<comment type="similarity">
    <text evidence="8 9">Belongs to the TonB-dependent receptor family.</text>
</comment>
<dbReference type="InterPro" id="IPR012910">
    <property type="entry name" value="Plug_dom"/>
</dbReference>
<evidence type="ECO:0000256" key="9">
    <source>
        <dbReference type="RuleBase" id="RU003357"/>
    </source>
</evidence>
<keyword evidence="4 8" id="KW-0812">Transmembrane</keyword>
<dbReference type="InterPro" id="IPR000531">
    <property type="entry name" value="Beta-barrel_TonB"/>
</dbReference>
<dbReference type="Proteomes" id="UP001155483">
    <property type="component" value="Unassembled WGS sequence"/>
</dbReference>
<evidence type="ECO:0000256" key="5">
    <source>
        <dbReference type="ARBA" id="ARBA00023077"/>
    </source>
</evidence>
<feature type="domain" description="TonB-dependent receptor plug" evidence="11">
    <location>
        <begin position="65"/>
        <end position="166"/>
    </location>
</feature>
<dbReference type="Gene3D" id="2.170.130.10">
    <property type="entry name" value="TonB-dependent receptor, plug domain"/>
    <property type="match status" value="1"/>
</dbReference>
<evidence type="ECO:0000256" key="8">
    <source>
        <dbReference type="PROSITE-ProRule" id="PRU01360"/>
    </source>
</evidence>
<dbReference type="GO" id="GO:0033214">
    <property type="term" value="P:siderophore-iron import into cell"/>
    <property type="evidence" value="ECO:0007669"/>
    <property type="project" value="TreeGrafter"/>
</dbReference>